<dbReference type="OMA" id="IKGVAPF"/>
<evidence type="ECO:0000313" key="11">
    <source>
        <dbReference type="EMBL" id="EEQ33076.1"/>
    </source>
</evidence>
<comment type="similarity">
    <text evidence="6">Belongs to the XRCC4-XLF family. XLF subfamily.</text>
</comment>
<keyword evidence="5" id="KW-0539">Nucleus</keyword>
<evidence type="ECO:0000256" key="6">
    <source>
        <dbReference type="ARBA" id="ARBA00025747"/>
    </source>
</evidence>
<dbReference type="PANTHER" id="PTHR32235:SF1">
    <property type="entry name" value="NON-HOMOLOGOUS END-JOINING FACTOR 1"/>
    <property type="match status" value="1"/>
</dbReference>
<dbReference type="GeneID" id="9224315"/>
<dbReference type="InterPro" id="IPR053829">
    <property type="entry name" value="XLF-like_CC"/>
</dbReference>
<dbReference type="EMBL" id="DS995705">
    <property type="protein sequence ID" value="EEQ33076.1"/>
    <property type="molecule type" value="Genomic_DNA"/>
</dbReference>
<feature type="compositionally biased region" description="Basic and acidic residues" evidence="8">
    <location>
        <begin position="266"/>
        <end position="285"/>
    </location>
</feature>
<evidence type="ECO:0000313" key="12">
    <source>
        <dbReference type="Proteomes" id="UP000002035"/>
    </source>
</evidence>
<dbReference type="HOGENOM" id="CLU_022898_0_0_1"/>
<dbReference type="Gene3D" id="2.170.210.10">
    <property type="entry name" value="DNA double-strand break repair and VJ recombination XRCC4, N-terminal"/>
    <property type="match status" value="1"/>
</dbReference>
<proteinExistence type="inferred from homology"/>
<keyword evidence="4" id="KW-0234">DNA repair</keyword>
<evidence type="ECO:0000256" key="7">
    <source>
        <dbReference type="ARBA" id="ARBA00044529"/>
    </source>
</evidence>
<protein>
    <recommendedName>
        <fullName evidence="7">Non-homologous end-joining factor 1</fullName>
    </recommendedName>
</protein>
<feature type="domain" description="XLF-like N-terminal" evidence="9">
    <location>
        <begin position="5"/>
        <end position="121"/>
    </location>
</feature>
<dbReference type="InterPro" id="IPR038051">
    <property type="entry name" value="XRCC4-like_N_sf"/>
</dbReference>
<feature type="compositionally biased region" description="Polar residues" evidence="8">
    <location>
        <begin position="393"/>
        <end position="405"/>
    </location>
</feature>
<evidence type="ECO:0000256" key="8">
    <source>
        <dbReference type="SAM" id="MobiDB-lite"/>
    </source>
</evidence>
<dbReference type="RefSeq" id="XP_002846026.1">
    <property type="nucleotide sequence ID" value="XM_002845980.1"/>
</dbReference>
<dbReference type="GO" id="GO:0006303">
    <property type="term" value="P:double-strand break repair via nonhomologous end joining"/>
    <property type="evidence" value="ECO:0007669"/>
    <property type="project" value="UniProtKB-ARBA"/>
</dbReference>
<evidence type="ECO:0000256" key="3">
    <source>
        <dbReference type="ARBA" id="ARBA00023125"/>
    </source>
</evidence>
<feature type="domain" description="XLF-like coiled-coil region" evidence="10">
    <location>
        <begin position="124"/>
        <end position="176"/>
    </location>
</feature>
<keyword evidence="3" id="KW-0238">DNA-binding</keyword>
<accession>C5FT73</accession>
<feature type="region of interest" description="Disordered" evidence="8">
    <location>
        <begin position="255"/>
        <end position="603"/>
    </location>
</feature>
<reference evidence="12" key="1">
    <citation type="journal article" date="2012" name="MBio">
        <title>Comparative genome analysis of Trichophyton rubrum and related dermatophytes reveals candidate genes involved in infection.</title>
        <authorList>
            <person name="Martinez D.A."/>
            <person name="Oliver B.G."/>
            <person name="Graeser Y."/>
            <person name="Goldberg J.M."/>
            <person name="Li W."/>
            <person name="Martinez-Rossi N.M."/>
            <person name="Monod M."/>
            <person name="Shelest E."/>
            <person name="Barton R.C."/>
            <person name="Birch E."/>
            <person name="Brakhage A.A."/>
            <person name="Chen Z."/>
            <person name="Gurr S.J."/>
            <person name="Heiman D."/>
            <person name="Heitman J."/>
            <person name="Kosti I."/>
            <person name="Rossi A."/>
            <person name="Saif S."/>
            <person name="Samalova M."/>
            <person name="Saunders C.W."/>
            <person name="Shea T."/>
            <person name="Summerbell R.C."/>
            <person name="Xu J."/>
            <person name="Young S."/>
            <person name="Zeng Q."/>
            <person name="Birren B.W."/>
            <person name="Cuomo C.A."/>
            <person name="White T.C."/>
        </authorList>
    </citation>
    <scope>NUCLEOTIDE SEQUENCE [LARGE SCALE GENOMIC DNA]</scope>
    <source>
        <strain evidence="12">ATCC MYA-4605 / CBS 113480</strain>
    </source>
</reference>
<keyword evidence="2" id="KW-0227">DNA damage</keyword>
<dbReference type="Pfam" id="PF21928">
    <property type="entry name" value="XLF_CC"/>
    <property type="match status" value="1"/>
</dbReference>
<keyword evidence="12" id="KW-1185">Reference proteome</keyword>
<feature type="compositionally biased region" description="Basic and acidic residues" evidence="8">
    <location>
        <begin position="561"/>
        <end position="593"/>
    </location>
</feature>
<dbReference type="GO" id="GO:0032807">
    <property type="term" value="C:DNA ligase IV complex"/>
    <property type="evidence" value="ECO:0007669"/>
    <property type="project" value="TreeGrafter"/>
</dbReference>
<dbReference type="OrthoDB" id="2155935at2759"/>
<feature type="compositionally biased region" description="Polar residues" evidence="8">
    <location>
        <begin position="292"/>
        <end position="302"/>
    </location>
</feature>
<feature type="compositionally biased region" description="Polar residues" evidence="8">
    <location>
        <begin position="255"/>
        <end position="264"/>
    </location>
</feature>
<dbReference type="eggNOG" id="ENOG502SCQK">
    <property type="taxonomic scope" value="Eukaryota"/>
</dbReference>
<gene>
    <name evidence="11" type="ORF">MCYG_05895</name>
</gene>
<dbReference type="InterPro" id="IPR052287">
    <property type="entry name" value="NHEJ_factor"/>
</dbReference>
<dbReference type="Pfam" id="PF09302">
    <property type="entry name" value="XLF"/>
    <property type="match status" value="1"/>
</dbReference>
<dbReference type="CDD" id="cd22285">
    <property type="entry name" value="HD_XLF_N"/>
    <property type="match status" value="1"/>
</dbReference>
<dbReference type="GO" id="GO:0045027">
    <property type="term" value="F:DNA end binding"/>
    <property type="evidence" value="ECO:0007669"/>
    <property type="project" value="TreeGrafter"/>
</dbReference>
<evidence type="ECO:0000256" key="2">
    <source>
        <dbReference type="ARBA" id="ARBA00022763"/>
    </source>
</evidence>
<evidence type="ECO:0000259" key="9">
    <source>
        <dbReference type="Pfam" id="PF09302"/>
    </source>
</evidence>
<dbReference type="VEuPathDB" id="FungiDB:MCYG_05895"/>
<evidence type="ECO:0000256" key="1">
    <source>
        <dbReference type="ARBA" id="ARBA00004123"/>
    </source>
</evidence>
<dbReference type="STRING" id="554155.C5FT73"/>
<dbReference type="Proteomes" id="UP000002035">
    <property type="component" value="Unassembled WGS sequence"/>
</dbReference>
<name>C5FT73_ARTOC</name>
<evidence type="ECO:0000256" key="5">
    <source>
        <dbReference type="ARBA" id="ARBA00023242"/>
    </source>
</evidence>
<sequence>MPRNWERLPLYNKSYPPLLFSYEPSPSGYEVFLTDLAHIWSENLSHKQIINRASKDETSIDPSQDGEQYSVLLQKIGDALHGSKGTAMCLAGNSTGSSFKLVTTTKLPKPLEPLEWALNLSRSSPSVLTQHLLLPALQNGLRNEDRQNSLYELLKEKDKIIGKLLDKIESSGIDLSTVFPNMANIRLGQKRDSLFSQASKLVKGVSPFDKTSWENLHLDRGPSNFGLNSLGKCLYDEDLFEPRNIERIENEWWNHPTSSSSCAAQHTEKKAPHDDIERGTEKGTMESEDEFQNSYDSTTSDASEAPSHPREKPKALGTIGGKKPKMPLNQEEPSLAVFEEKAALKPHTLSNEDDQPTASEIESDSSDGDDGNNEASKQKRQNLPQQKPADVQGDNTRTQQAQNHRQAALRTRGGLGQIGGKKQKDISGHKVHGKESIPAASSGNTTDDAEENENEDENRNQANNRSKQREPNLSPGRHEQSVAAPKPHKRSGKLGTIGGAKDSQKSAKTQERNVSSSTAFFHGSEGGSDHGAGKVMNEGQESTKPTLPLPASSRSTGQQDEEQKSDKEESPEEKADRKRQELRRQLEMGDKGQSKPAKKKRKF</sequence>
<feature type="compositionally biased region" description="Acidic residues" evidence="8">
    <location>
        <begin position="447"/>
        <end position="456"/>
    </location>
</feature>
<dbReference type="AlphaFoldDB" id="C5FT73"/>
<feature type="compositionally biased region" description="Acidic residues" evidence="8">
    <location>
        <begin position="351"/>
        <end position="372"/>
    </location>
</feature>
<dbReference type="InterPro" id="IPR015381">
    <property type="entry name" value="XLF-like_N"/>
</dbReference>
<organism evidence="11 12">
    <name type="scientific">Arthroderma otae (strain ATCC MYA-4605 / CBS 113480)</name>
    <name type="common">Microsporum canis</name>
    <dbReference type="NCBI Taxonomy" id="554155"/>
    <lineage>
        <taxon>Eukaryota</taxon>
        <taxon>Fungi</taxon>
        <taxon>Dikarya</taxon>
        <taxon>Ascomycota</taxon>
        <taxon>Pezizomycotina</taxon>
        <taxon>Eurotiomycetes</taxon>
        <taxon>Eurotiomycetidae</taxon>
        <taxon>Onygenales</taxon>
        <taxon>Arthrodermataceae</taxon>
        <taxon>Microsporum</taxon>
    </lineage>
</organism>
<dbReference type="PANTHER" id="PTHR32235">
    <property type="entry name" value="NON-HOMOLOGOUS END-JOINING FACTOR 1"/>
    <property type="match status" value="1"/>
</dbReference>
<evidence type="ECO:0000256" key="4">
    <source>
        <dbReference type="ARBA" id="ARBA00023204"/>
    </source>
</evidence>
<feature type="compositionally biased region" description="Basic and acidic residues" evidence="8">
    <location>
        <begin position="502"/>
        <end position="511"/>
    </location>
</feature>
<comment type="subcellular location">
    <subcellularLocation>
        <location evidence="1">Nucleus</location>
    </subcellularLocation>
</comment>
<evidence type="ECO:0000259" key="10">
    <source>
        <dbReference type="Pfam" id="PF21928"/>
    </source>
</evidence>